<organism evidence="4 5">
    <name type="scientific">Virgibacillus salarius</name>
    <dbReference type="NCBI Taxonomy" id="447199"/>
    <lineage>
        <taxon>Bacteria</taxon>
        <taxon>Bacillati</taxon>
        <taxon>Bacillota</taxon>
        <taxon>Bacilli</taxon>
        <taxon>Bacillales</taxon>
        <taxon>Bacillaceae</taxon>
        <taxon>Virgibacillus</taxon>
    </lineage>
</organism>
<dbReference type="InterPro" id="IPR020019">
    <property type="entry name" value="AcTrfase_PglD-like"/>
</dbReference>
<reference evidence="4" key="1">
    <citation type="submission" date="2021-04" db="EMBL/GenBank/DDBJ databases">
        <title>Isolation and polyphasic classification of algal microorganism.</title>
        <authorList>
            <person name="Wang S."/>
        </authorList>
    </citation>
    <scope>NUCLEOTIDE SEQUENCE</scope>
    <source>
        <strain evidence="4">720a</strain>
    </source>
</reference>
<feature type="binding site" evidence="2">
    <location>
        <position position="143"/>
    </location>
    <ligand>
        <name>acetyl-CoA</name>
        <dbReference type="ChEBI" id="CHEBI:57288"/>
    </ligand>
</feature>
<protein>
    <submittedName>
        <fullName evidence="4">Acetyltransferase</fullName>
    </submittedName>
</protein>
<dbReference type="Gene3D" id="2.160.10.10">
    <property type="entry name" value="Hexapeptide repeat proteins"/>
    <property type="match status" value="1"/>
</dbReference>
<feature type="active site" description="Proton acceptor" evidence="1">
    <location>
        <position position="134"/>
    </location>
</feature>
<dbReference type="NCBIfam" id="TIGR03570">
    <property type="entry name" value="NeuD_NnaD"/>
    <property type="match status" value="1"/>
</dbReference>
<comment type="caution">
    <text evidence="4">The sequence shown here is derived from an EMBL/GenBank/DDBJ whole genome shotgun (WGS) entry which is preliminary data.</text>
</comment>
<dbReference type="InterPro" id="IPR041561">
    <property type="entry name" value="PglD_N"/>
</dbReference>
<feature type="binding site" evidence="2">
    <location>
        <position position="67"/>
    </location>
    <ligand>
        <name>substrate</name>
    </ligand>
</feature>
<name>A0A941DT30_9BACI</name>
<dbReference type="PANTHER" id="PTHR43300:SF7">
    <property type="entry name" value="UDP-N-ACETYLBACILLOSAMINE N-ACETYLTRANSFERASE"/>
    <property type="match status" value="1"/>
</dbReference>
<dbReference type="EMBL" id="JAGSOT010000031">
    <property type="protein sequence ID" value="MBR7796659.1"/>
    <property type="molecule type" value="Genomic_DNA"/>
</dbReference>
<evidence type="ECO:0000313" key="5">
    <source>
        <dbReference type="Proteomes" id="UP000675284"/>
    </source>
</evidence>
<sequence length="225" mass="24203">MRIIIIGDGGHSKVVQEMIFAKENYHVVAILDDKYERGFQIEGVIHAPVSYLIKLLRKGTKVVIAIGDNKVRKEIVEQLPLLPKHYLSIAHPSAIVSKSATIGFGSVIMPHAIINANAEVGMYSIINTSAIVEHDSTIGDYSHVSPNATLAGNVSTGEGVHVGSSATIIPGKHLGKWSIIGAGSTVIEHIPAYSKAVGSPTRIIDRFVNNDKTKKEGELIDRAKN</sequence>
<proteinExistence type="predicted"/>
<dbReference type="CDD" id="cd03360">
    <property type="entry name" value="LbH_AT_putative"/>
    <property type="match status" value="1"/>
</dbReference>
<dbReference type="AlphaFoldDB" id="A0A941DT30"/>
<evidence type="ECO:0000259" key="3">
    <source>
        <dbReference type="Pfam" id="PF17836"/>
    </source>
</evidence>
<dbReference type="Gene3D" id="3.40.50.20">
    <property type="match status" value="1"/>
</dbReference>
<feature type="site" description="Increases basicity of active site His" evidence="1">
    <location>
        <position position="135"/>
    </location>
</feature>
<accession>A0A941DT30</accession>
<evidence type="ECO:0000256" key="1">
    <source>
        <dbReference type="PIRSR" id="PIRSR620019-1"/>
    </source>
</evidence>
<dbReference type="InterPro" id="IPR011004">
    <property type="entry name" value="Trimer_LpxA-like_sf"/>
</dbReference>
<feature type="domain" description="PglD N-terminal" evidence="3">
    <location>
        <begin position="2"/>
        <end position="79"/>
    </location>
</feature>
<dbReference type="Pfam" id="PF17836">
    <property type="entry name" value="PglD_N"/>
    <property type="match status" value="1"/>
</dbReference>
<dbReference type="PANTHER" id="PTHR43300">
    <property type="entry name" value="ACETYLTRANSFERASE"/>
    <property type="match status" value="1"/>
</dbReference>
<dbReference type="Proteomes" id="UP000675284">
    <property type="component" value="Unassembled WGS sequence"/>
</dbReference>
<evidence type="ECO:0000256" key="2">
    <source>
        <dbReference type="PIRSR" id="PIRSR620019-2"/>
    </source>
</evidence>
<evidence type="ECO:0000313" key="4">
    <source>
        <dbReference type="EMBL" id="MBR7796659.1"/>
    </source>
</evidence>
<keyword evidence="5" id="KW-1185">Reference proteome</keyword>
<dbReference type="SUPFAM" id="SSF51161">
    <property type="entry name" value="Trimeric LpxA-like enzymes"/>
    <property type="match status" value="1"/>
</dbReference>
<dbReference type="InterPro" id="IPR050179">
    <property type="entry name" value="Trans_hexapeptide_repeat"/>
</dbReference>
<gene>
    <name evidence="4" type="ORF">KCX74_11480</name>
</gene>